<dbReference type="RefSeq" id="WP_085765985.1">
    <property type="nucleotide sequence ID" value="NZ_CP019344.1"/>
</dbReference>
<evidence type="ECO:0000256" key="2">
    <source>
        <dbReference type="ARBA" id="ARBA00022801"/>
    </source>
</evidence>
<dbReference type="Gene3D" id="3.40.800.10">
    <property type="entry name" value="Ureohydrolase domain"/>
    <property type="match status" value="1"/>
</dbReference>
<reference evidence="4 5" key="1">
    <citation type="submission" date="2016-11" db="EMBL/GenBank/DDBJ databases">
        <title>Trade-off between light-utilization and light-protection in marine flavobacteria.</title>
        <authorList>
            <person name="Kumagai Y."/>
        </authorList>
    </citation>
    <scope>NUCLEOTIDE SEQUENCE [LARGE SCALE GENOMIC DNA]</scope>
    <source>
        <strain evidence="4 5">JCM 13191</strain>
    </source>
</reference>
<gene>
    <name evidence="4" type="ORF">BST97_03790</name>
</gene>
<dbReference type="GO" id="GO:0046872">
    <property type="term" value="F:metal ion binding"/>
    <property type="evidence" value="ECO:0007669"/>
    <property type="project" value="UniProtKB-KW"/>
</dbReference>
<dbReference type="SUPFAM" id="SSF52768">
    <property type="entry name" value="Arginase/deacetylase"/>
    <property type="match status" value="1"/>
</dbReference>
<dbReference type="GO" id="GO:0033389">
    <property type="term" value="P:putrescine biosynthetic process from arginine, via agmatine"/>
    <property type="evidence" value="ECO:0007669"/>
    <property type="project" value="TreeGrafter"/>
</dbReference>
<dbReference type="PANTHER" id="PTHR11358">
    <property type="entry name" value="ARGINASE/AGMATINASE"/>
    <property type="match status" value="1"/>
</dbReference>
<dbReference type="EMBL" id="CP019344">
    <property type="protein sequence ID" value="ARN77179.1"/>
    <property type="molecule type" value="Genomic_DNA"/>
</dbReference>
<dbReference type="Pfam" id="PF00491">
    <property type="entry name" value="Arginase"/>
    <property type="match status" value="1"/>
</dbReference>
<dbReference type="InterPro" id="IPR006035">
    <property type="entry name" value="Ureohydrolase"/>
</dbReference>
<proteinExistence type="inferred from homology"/>
<dbReference type="OrthoDB" id="9788689at2"/>
<dbReference type="PROSITE" id="PS51409">
    <property type="entry name" value="ARGINASE_2"/>
    <property type="match status" value="1"/>
</dbReference>
<keyword evidence="5" id="KW-1185">Reference proteome</keyword>
<dbReference type="PANTHER" id="PTHR11358:SF26">
    <property type="entry name" value="GUANIDINO ACID HYDROLASE, MITOCHONDRIAL"/>
    <property type="match status" value="1"/>
</dbReference>
<dbReference type="InterPro" id="IPR023696">
    <property type="entry name" value="Ureohydrolase_dom_sf"/>
</dbReference>
<evidence type="ECO:0000313" key="4">
    <source>
        <dbReference type="EMBL" id="ARN77179.1"/>
    </source>
</evidence>
<keyword evidence="1" id="KW-0479">Metal-binding</keyword>
<dbReference type="Proteomes" id="UP000193431">
    <property type="component" value="Chromosome"/>
</dbReference>
<name>A0A1W6MI90_9FLAO</name>
<organism evidence="4 5">
    <name type="scientific">Nonlabens spongiae</name>
    <dbReference type="NCBI Taxonomy" id="331648"/>
    <lineage>
        <taxon>Bacteria</taxon>
        <taxon>Pseudomonadati</taxon>
        <taxon>Bacteroidota</taxon>
        <taxon>Flavobacteriia</taxon>
        <taxon>Flavobacteriales</taxon>
        <taxon>Flavobacteriaceae</taxon>
        <taxon>Nonlabens</taxon>
    </lineage>
</organism>
<keyword evidence="2" id="KW-0378">Hydrolase</keyword>
<dbReference type="STRING" id="331648.BST97_03790"/>
<evidence type="ECO:0000256" key="3">
    <source>
        <dbReference type="PROSITE-ProRule" id="PRU00742"/>
    </source>
</evidence>
<dbReference type="AlphaFoldDB" id="A0A1W6MI90"/>
<dbReference type="GO" id="GO:0008783">
    <property type="term" value="F:agmatinase activity"/>
    <property type="evidence" value="ECO:0007669"/>
    <property type="project" value="TreeGrafter"/>
</dbReference>
<protein>
    <recommendedName>
        <fullName evidence="6">Arginase</fullName>
    </recommendedName>
</protein>
<evidence type="ECO:0000313" key="5">
    <source>
        <dbReference type="Proteomes" id="UP000193431"/>
    </source>
</evidence>
<evidence type="ECO:0000256" key="1">
    <source>
        <dbReference type="ARBA" id="ARBA00022723"/>
    </source>
</evidence>
<sequence>MTSFVSFTQQHLEKYLPNRYNLTIEADLEREDLSPIFAEKIELATSPDSWNSINANYVILGIPEDIGVRANMGRPGADKAWSEFLNVFLSQPHNSFNDATRFCVLGNIYTADLMKEAADLDAGIHADRIKLSNLVMLLDKRVSEVLFWVKSAGKIPIIIGGGHNNCYPIIRTFGYDSPINCINIDTHTDLRPTTGRHSGNGFSHAIEQGFLNHYHMIGVQPTSFTATMEKIMDNSEKISYEALSDTMASCVDRLNGKLNLEKYGLEIDLDVIANFPSSAQSSIGLSINQVQNIFRNLIEKSKPEYIHICEGAPEYGYKNEVGKTISSLLNILGQ</sequence>
<comment type="similarity">
    <text evidence="3">Belongs to the arginase family.</text>
</comment>
<accession>A0A1W6MI90</accession>
<evidence type="ECO:0008006" key="6">
    <source>
        <dbReference type="Google" id="ProtNLM"/>
    </source>
</evidence>